<dbReference type="InterPro" id="IPR032675">
    <property type="entry name" value="LRR_dom_sf"/>
</dbReference>
<dbReference type="AlphaFoldDB" id="A0A077WIK5"/>
<organism evidence="1">
    <name type="scientific">Lichtheimia ramosa</name>
    <dbReference type="NCBI Taxonomy" id="688394"/>
    <lineage>
        <taxon>Eukaryota</taxon>
        <taxon>Fungi</taxon>
        <taxon>Fungi incertae sedis</taxon>
        <taxon>Mucoromycota</taxon>
        <taxon>Mucoromycotina</taxon>
        <taxon>Mucoromycetes</taxon>
        <taxon>Mucorales</taxon>
        <taxon>Lichtheimiaceae</taxon>
        <taxon>Lichtheimia</taxon>
    </lineage>
</organism>
<protein>
    <recommendedName>
        <fullName evidence="2">F-box domain-containing protein</fullName>
    </recommendedName>
</protein>
<accession>A0A077WIK5</accession>
<dbReference type="OrthoDB" id="2286291at2759"/>
<dbReference type="Gene3D" id="1.25.40.10">
    <property type="entry name" value="Tetratricopeptide repeat domain"/>
    <property type="match status" value="1"/>
</dbReference>
<dbReference type="SUPFAM" id="SSF48452">
    <property type="entry name" value="TPR-like"/>
    <property type="match status" value="1"/>
</dbReference>
<sequence length="670" mass="75576">MSHPTLNESCQLPALTASTEKYKELVLNSTTKLQQSPESALSTLDLRSIALTKTANFDSALDDAKAMQQLSPTSALGYLREASIYSEQGKQRLVIDICNQALDIVDPKDVHYAALQRTKMDAEQQQAKCIDFISQLPVDIVITTLIPMFMHNNVIATSNPCQYLEVSHLWRDRIIQCLGGLRLVVAENDNSRQCSQVIQLAQHTKSLIFDGFFKETWLCDLISNNAFCTLKELDINGKLYLFLKGHVLISLTLGIGSSSTDLFLSSLKSVSSTLTHFHIDMRSGPSLPAATLISACPNLISLNIVDASNADLSSLPATPCLNLTSLVITYTHVEITFDQILGIWKRFPSLRHFQLHPCTDIQSALIVTDYYPSMKRLQVLFSDSGVDIMCNDEGSPEEDIGITHLSLESTLPDYPIMNVNSILERYHNTLEQIELKMDLDTSSSNIQYPQLKKLYLDSSACWIPRNAPMLQALTMTSDTILNPAVLDTTPVHLQKLQLRLALEAHLHDKARLERFLLGIAQHCQLKDLVVVFSSLDNVGTLLDAITHLCHLESLAISFTSDWRSSQMESFFDHLVQRCPRLCSLDMRCENIPSADAMSTLKQLGHLQQLGFHVNWTNDNDDFWHALEDFLQLKEIRIYYARTVDNPRIQHLKKQRPDIKFTITRFFLHPF</sequence>
<dbReference type="SUPFAM" id="SSF52047">
    <property type="entry name" value="RNI-like"/>
    <property type="match status" value="2"/>
</dbReference>
<dbReference type="InterPro" id="IPR011990">
    <property type="entry name" value="TPR-like_helical_dom_sf"/>
</dbReference>
<gene>
    <name evidence="1" type="ORF">LRAMOSA08985</name>
</gene>
<dbReference type="Gene3D" id="3.80.10.10">
    <property type="entry name" value="Ribonuclease Inhibitor"/>
    <property type="match status" value="2"/>
</dbReference>
<name>A0A077WIK5_9FUNG</name>
<dbReference type="EMBL" id="LK023320">
    <property type="protein sequence ID" value="CDS06457.1"/>
    <property type="molecule type" value="Genomic_DNA"/>
</dbReference>
<proteinExistence type="predicted"/>
<evidence type="ECO:0000313" key="1">
    <source>
        <dbReference type="EMBL" id="CDS06457.1"/>
    </source>
</evidence>
<evidence type="ECO:0008006" key="2">
    <source>
        <dbReference type="Google" id="ProtNLM"/>
    </source>
</evidence>
<reference evidence="1" key="1">
    <citation type="journal article" date="2014" name="Genome Announc.">
        <title>De novo whole-genome sequence and genome annotation of Lichtheimia ramosa.</title>
        <authorList>
            <person name="Linde J."/>
            <person name="Schwartze V."/>
            <person name="Binder U."/>
            <person name="Lass-Florl C."/>
            <person name="Voigt K."/>
            <person name="Horn F."/>
        </authorList>
    </citation>
    <scope>NUCLEOTIDE SEQUENCE</scope>
    <source>
        <strain evidence="1">JMRC FSU:6197</strain>
    </source>
</reference>